<dbReference type="RefSeq" id="WP_015202773.1">
    <property type="nucleotide sequence ID" value="NC_019753.1"/>
</dbReference>
<organism evidence="2 3">
    <name type="scientific">Crinalium epipsammum PCC 9333</name>
    <dbReference type="NCBI Taxonomy" id="1173022"/>
    <lineage>
        <taxon>Bacteria</taxon>
        <taxon>Bacillati</taxon>
        <taxon>Cyanobacteriota</taxon>
        <taxon>Cyanophyceae</taxon>
        <taxon>Gomontiellales</taxon>
        <taxon>Gomontiellaceae</taxon>
        <taxon>Crinalium</taxon>
    </lineage>
</organism>
<dbReference type="InterPro" id="IPR000801">
    <property type="entry name" value="Esterase-like"/>
</dbReference>
<name>K9VZR8_9CYAN</name>
<dbReference type="InterPro" id="IPR029058">
    <property type="entry name" value="AB_hydrolase_fold"/>
</dbReference>
<dbReference type="EMBL" id="CP003620">
    <property type="protein sequence ID" value="AFZ12655.1"/>
    <property type="molecule type" value="Genomic_DNA"/>
</dbReference>
<evidence type="ECO:0000313" key="2">
    <source>
        <dbReference type="EMBL" id="AFZ12655.1"/>
    </source>
</evidence>
<dbReference type="HOGENOM" id="CLU_037618_1_2_3"/>
<proteinExistence type="predicted"/>
<evidence type="ECO:0000256" key="1">
    <source>
        <dbReference type="SAM" id="Phobius"/>
    </source>
</evidence>
<reference evidence="2 3" key="1">
    <citation type="submission" date="2012-06" db="EMBL/GenBank/DDBJ databases">
        <title>Finished chromosome of genome of Crinalium epipsammum PCC 9333.</title>
        <authorList>
            <consortium name="US DOE Joint Genome Institute"/>
            <person name="Gugger M."/>
            <person name="Coursin T."/>
            <person name="Rippka R."/>
            <person name="Tandeau De Marsac N."/>
            <person name="Huntemann M."/>
            <person name="Wei C.-L."/>
            <person name="Han J."/>
            <person name="Detter J.C."/>
            <person name="Han C."/>
            <person name="Tapia R."/>
            <person name="Davenport K."/>
            <person name="Daligault H."/>
            <person name="Erkkila T."/>
            <person name="Gu W."/>
            <person name="Munk A.C.C."/>
            <person name="Teshima H."/>
            <person name="Xu Y."/>
            <person name="Chain P."/>
            <person name="Chen A."/>
            <person name="Krypides N."/>
            <person name="Mavromatis K."/>
            <person name="Markowitz V."/>
            <person name="Szeto E."/>
            <person name="Ivanova N."/>
            <person name="Mikhailova N."/>
            <person name="Ovchinnikova G."/>
            <person name="Pagani I."/>
            <person name="Pati A."/>
            <person name="Goodwin L."/>
            <person name="Peters L."/>
            <person name="Pitluck S."/>
            <person name="Woyke T."/>
            <person name="Kerfeld C."/>
        </authorList>
    </citation>
    <scope>NUCLEOTIDE SEQUENCE [LARGE SCALE GENOMIC DNA]</scope>
    <source>
        <strain evidence="2 3">PCC 9333</strain>
    </source>
</reference>
<dbReference type="InterPro" id="IPR050583">
    <property type="entry name" value="Mycobacterial_A85_antigen"/>
</dbReference>
<dbReference type="KEGG" id="cep:Cri9333_1770"/>
<dbReference type="OrthoDB" id="9777383at2"/>
<keyword evidence="3" id="KW-1185">Reference proteome</keyword>
<dbReference type="SUPFAM" id="SSF53474">
    <property type="entry name" value="alpha/beta-Hydrolases"/>
    <property type="match status" value="1"/>
</dbReference>
<gene>
    <name evidence="2" type="ORF">Cri9333_1770</name>
</gene>
<keyword evidence="1" id="KW-0472">Membrane</keyword>
<dbReference type="AlphaFoldDB" id="K9VZR8"/>
<accession>K9VZR8</accession>
<dbReference type="PANTHER" id="PTHR48098">
    <property type="entry name" value="ENTEROCHELIN ESTERASE-RELATED"/>
    <property type="match status" value="1"/>
</dbReference>
<dbReference type="Gene3D" id="3.40.50.1820">
    <property type="entry name" value="alpha/beta hydrolase"/>
    <property type="match status" value="1"/>
</dbReference>
<dbReference type="Proteomes" id="UP000010472">
    <property type="component" value="Chromosome"/>
</dbReference>
<keyword evidence="1" id="KW-0812">Transmembrane</keyword>
<protein>
    <submittedName>
        <fullName evidence="2">Esterase</fullName>
    </submittedName>
</protein>
<feature type="transmembrane region" description="Helical" evidence="1">
    <location>
        <begin position="33"/>
        <end position="51"/>
    </location>
</feature>
<keyword evidence="1" id="KW-1133">Transmembrane helix</keyword>
<dbReference type="Pfam" id="PF00756">
    <property type="entry name" value="Esterase"/>
    <property type="match status" value="1"/>
</dbReference>
<dbReference type="STRING" id="1173022.Cri9333_1770"/>
<dbReference type="eggNOG" id="COG0627">
    <property type="taxonomic scope" value="Bacteria"/>
</dbReference>
<evidence type="ECO:0000313" key="3">
    <source>
        <dbReference type="Proteomes" id="UP000010472"/>
    </source>
</evidence>
<sequence>MKKLPRRKYPKKSSLRYIYKFEELKVRYNTKKIFFILLSVFGIGSSIYWYLGMAPTPKLDTAVAIAPDIKLSYQIQSYTSSVMGGQRTYGVSLPPNYGQNPQQRYPVIFLLHGGNGRPTDWFKKGLALSVIEQLYATGKLPYSIIITPDGNDKRGASPFYDPQYIDGVNGRVNTAVGNELVRVIKSRYSTLPTAKFWAIGGLSSGGWGALNIGLHNPQNFSVMFSHSGYFRDRSGARNSPVTYIKRISKAKRQQFRIYLDAGDEDGKFLQQTKEFAQVLKTLKIPYEFNQFPGGHTLIGPDSLWNYWHKHLADSLTYVGTQFQNASPVETVGPPNPWIKNN</sequence>